<name>B4IWZ4_DROGR</name>
<dbReference type="InParanoid" id="B4IWZ4"/>
<dbReference type="KEGG" id="dgr:6558714"/>
<keyword evidence="2" id="KW-1185">Reference proteome</keyword>
<evidence type="ECO:0000313" key="1">
    <source>
        <dbReference type="EMBL" id="EDV96300.1"/>
    </source>
</evidence>
<dbReference type="OMA" id="VHFPGKL"/>
<organism evidence="2">
    <name type="scientific">Drosophila grimshawi</name>
    <name type="common">Hawaiian fruit fly</name>
    <name type="synonym">Idiomyia grimshawi</name>
    <dbReference type="NCBI Taxonomy" id="7222"/>
    <lineage>
        <taxon>Eukaryota</taxon>
        <taxon>Metazoa</taxon>
        <taxon>Ecdysozoa</taxon>
        <taxon>Arthropoda</taxon>
        <taxon>Hexapoda</taxon>
        <taxon>Insecta</taxon>
        <taxon>Pterygota</taxon>
        <taxon>Neoptera</taxon>
        <taxon>Endopterygota</taxon>
        <taxon>Diptera</taxon>
        <taxon>Brachycera</taxon>
        <taxon>Muscomorpha</taxon>
        <taxon>Ephydroidea</taxon>
        <taxon>Drosophilidae</taxon>
        <taxon>Drosophila</taxon>
        <taxon>Hawaiian Drosophila</taxon>
    </lineage>
</organism>
<accession>B4IWZ4</accession>
<proteinExistence type="predicted"/>
<evidence type="ECO:0000313" key="2">
    <source>
        <dbReference type="Proteomes" id="UP000001070"/>
    </source>
</evidence>
<dbReference type="HOGENOM" id="CLU_109964_0_0_1"/>
<dbReference type="eggNOG" id="ENOG502RTMB">
    <property type="taxonomic scope" value="Eukaryota"/>
</dbReference>
<dbReference type="InterPro" id="IPR010512">
    <property type="entry name" value="DUF1091"/>
</dbReference>
<dbReference type="SMART" id="SM00697">
    <property type="entry name" value="DM8"/>
    <property type="match status" value="1"/>
</dbReference>
<dbReference type="STRING" id="7222.B4IWZ4"/>
<protein>
    <submittedName>
        <fullName evidence="1">GH15281</fullName>
    </submittedName>
</protein>
<dbReference type="PhylomeDB" id="B4IWZ4"/>
<dbReference type="Pfam" id="PF06477">
    <property type="entry name" value="DUF1091"/>
    <property type="match status" value="1"/>
</dbReference>
<sequence length="208" mass="24157">MKAINRSLTKLHKLRMYPYRGVLFFACITAQGFGLNLQIHEFYSKSFVPNEILISYNVENMEVLTYNLTVKEHFPGKLLMHVFVRRLDDVPGGSHTYDLIKFKNLDFCKTLDSLRNMTIDDVQGESLLPSTFLMSCPLMPGFYYVDKTYITENALPLNIVDGRYLAQFELIQVYEEVTRLMNCKLKLTKKSFDTEMQIQIGIEEHKAS</sequence>
<reference evidence="1 2" key="1">
    <citation type="journal article" date="2007" name="Nature">
        <title>Evolution of genes and genomes on the Drosophila phylogeny.</title>
        <authorList>
            <consortium name="Drosophila 12 Genomes Consortium"/>
            <person name="Clark A.G."/>
            <person name="Eisen M.B."/>
            <person name="Smith D.R."/>
            <person name="Bergman C.M."/>
            <person name="Oliver B."/>
            <person name="Markow T.A."/>
            <person name="Kaufman T.C."/>
            <person name="Kellis M."/>
            <person name="Gelbart W."/>
            <person name="Iyer V.N."/>
            <person name="Pollard D.A."/>
            <person name="Sackton T.B."/>
            <person name="Larracuente A.M."/>
            <person name="Singh N.D."/>
            <person name="Abad J.P."/>
            <person name="Abt D.N."/>
            <person name="Adryan B."/>
            <person name="Aguade M."/>
            <person name="Akashi H."/>
            <person name="Anderson W.W."/>
            <person name="Aquadro C.F."/>
            <person name="Ardell D.H."/>
            <person name="Arguello R."/>
            <person name="Artieri C.G."/>
            <person name="Barbash D.A."/>
            <person name="Barker D."/>
            <person name="Barsanti P."/>
            <person name="Batterham P."/>
            <person name="Batzoglou S."/>
            <person name="Begun D."/>
            <person name="Bhutkar A."/>
            <person name="Blanco E."/>
            <person name="Bosak S.A."/>
            <person name="Bradley R.K."/>
            <person name="Brand A.D."/>
            <person name="Brent M.R."/>
            <person name="Brooks A.N."/>
            <person name="Brown R.H."/>
            <person name="Butlin R.K."/>
            <person name="Caggese C."/>
            <person name="Calvi B.R."/>
            <person name="Bernardo de Carvalho A."/>
            <person name="Caspi A."/>
            <person name="Castrezana S."/>
            <person name="Celniker S.E."/>
            <person name="Chang J.L."/>
            <person name="Chapple C."/>
            <person name="Chatterji S."/>
            <person name="Chinwalla A."/>
            <person name="Civetta A."/>
            <person name="Clifton S.W."/>
            <person name="Comeron J.M."/>
            <person name="Costello J.C."/>
            <person name="Coyne J.A."/>
            <person name="Daub J."/>
            <person name="David R.G."/>
            <person name="Delcher A.L."/>
            <person name="Delehaunty K."/>
            <person name="Do C.B."/>
            <person name="Ebling H."/>
            <person name="Edwards K."/>
            <person name="Eickbush T."/>
            <person name="Evans J.D."/>
            <person name="Filipski A."/>
            <person name="Findeiss S."/>
            <person name="Freyhult E."/>
            <person name="Fulton L."/>
            <person name="Fulton R."/>
            <person name="Garcia A.C."/>
            <person name="Gardiner A."/>
            <person name="Garfield D.A."/>
            <person name="Garvin B.E."/>
            <person name="Gibson G."/>
            <person name="Gilbert D."/>
            <person name="Gnerre S."/>
            <person name="Godfrey J."/>
            <person name="Good R."/>
            <person name="Gotea V."/>
            <person name="Gravely B."/>
            <person name="Greenberg A.J."/>
            <person name="Griffiths-Jones S."/>
            <person name="Gross S."/>
            <person name="Guigo R."/>
            <person name="Gustafson E.A."/>
            <person name="Haerty W."/>
            <person name="Hahn M.W."/>
            <person name="Halligan D.L."/>
            <person name="Halpern A.L."/>
            <person name="Halter G.M."/>
            <person name="Han M.V."/>
            <person name="Heger A."/>
            <person name="Hillier L."/>
            <person name="Hinrichs A.S."/>
            <person name="Holmes I."/>
            <person name="Hoskins R.A."/>
            <person name="Hubisz M.J."/>
            <person name="Hultmark D."/>
            <person name="Huntley M.A."/>
            <person name="Jaffe D.B."/>
            <person name="Jagadeeshan S."/>
            <person name="Jeck W.R."/>
            <person name="Johnson J."/>
            <person name="Jones C.D."/>
            <person name="Jordan W.C."/>
            <person name="Karpen G.H."/>
            <person name="Kataoka E."/>
            <person name="Keightley P.D."/>
            <person name="Kheradpour P."/>
            <person name="Kirkness E.F."/>
            <person name="Koerich L.B."/>
            <person name="Kristiansen K."/>
            <person name="Kudrna D."/>
            <person name="Kulathinal R.J."/>
            <person name="Kumar S."/>
            <person name="Kwok R."/>
            <person name="Lander E."/>
            <person name="Langley C.H."/>
            <person name="Lapoint R."/>
            <person name="Lazzaro B.P."/>
            <person name="Lee S.J."/>
            <person name="Levesque L."/>
            <person name="Li R."/>
            <person name="Lin C.F."/>
            <person name="Lin M.F."/>
            <person name="Lindblad-Toh K."/>
            <person name="Llopart A."/>
            <person name="Long M."/>
            <person name="Low L."/>
            <person name="Lozovsky E."/>
            <person name="Lu J."/>
            <person name="Luo M."/>
            <person name="Machado C.A."/>
            <person name="Makalowski W."/>
            <person name="Marzo M."/>
            <person name="Matsuda M."/>
            <person name="Matzkin L."/>
            <person name="McAllister B."/>
            <person name="McBride C.S."/>
            <person name="McKernan B."/>
            <person name="McKernan K."/>
            <person name="Mendez-Lago M."/>
            <person name="Minx P."/>
            <person name="Mollenhauer M.U."/>
            <person name="Montooth K."/>
            <person name="Mount S.M."/>
            <person name="Mu X."/>
            <person name="Myers E."/>
            <person name="Negre B."/>
            <person name="Newfeld S."/>
            <person name="Nielsen R."/>
            <person name="Noor M.A."/>
            <person name="O'Grady P."/>
            <person name="Pachter L."/>
            <person name="Papaceit M."/>
            <person name="Parisi M.J."/>
            <person name="Parisi M."/>
            <person name="Parts L."/>
            <person name="Pedersen J.S."/>
            <person name="Pesole G."/>
            <person name="Phillippy A.M."/>
            <person name="Ponting C.P."/>
            <person name="Pop M."/>
            <person name="Porcelli D."/>
            <person name="Powell J.R."/>
            <person name="Prohaska S."/>
            <person name="Pruitt K."/>
            <person name="Puig M."/>
            <person name="Quesneville H."/>
            <person name="Ram K.R."/>
            <person name="Rand D."/>
            <person name="Rasmussen M.D."/>
            <person name="Reed L.K."/>
            <person name="Reenan R."/>
            <person name="Reily A."/>
            <person name="Remington K.A."/>
            <person name="Rieger T.T."/>
            <person name="Ritchie M.G."/>
            <person name="Robin C."/>
            <person name="Rogers Y.H."/>
            <person name="Rohde C."/>
            <person name="Rozas J."/>
            <person name="Rubenfield M.J."/>
            <person name="Ruiz A."/>
            <person name="Russo S."/>
            <person name="Salzberg S.L."/>
            <person name="Sanchez-Gracia A."/>
            <person name="Saranga D.J."/>
            <person name="Sato H."/>
            <person name="Schaeffer S.W."/>
            <person name="Schatz M.C."/>
            <person name="Schlenke T."/>
            <person name="Schwartz R."/>
            <person name="Segarra C."/>
            <person name="Singh R.S."/>
            <person name="Sirot L."/>
            <person name="Sirota M."/>
            <person name="Sisneros N.B."/>
            <person name="Smith C.D."/>
            <person name="Smith T.F."/>
            <person name="Spieth J."/>
            <person name="Stage D.E."/>
            <person name="Stark A."/>
            <person name="Stephan W."/>
            <person name="Strausberg R.L."/>
            <person name="Strempel S."/>
            <person name="Sturgill D."/>
            <person name="Sutton G."/>
            <person name="Sutton G.G."/>
            <person name="Tao W."/>
            <person name="Teichmann S."/>
            <person name="Tobari Y.N."/>
            <person name="Tomimura Y."/>
            <person name="Tsolas J.M."/>
            <person name="Valente V.L."/>
            <person name="Venter E."/>
            <person name="Venter J.C."/>
            <person name="Vicario S."/>
            <person name="Vieira F.G."/>
            <person name="Vilella A.J."/>
            <person name="Villasante A."/>
            <person name="Walenz B."/>
            <person name="Wang J."/>
            <person name="Wasserman M."/>
            <person name="Watts T."/>
            <person name="Wilson D."/>
            <person name="Wilson R.K."/>
            <person name="Wing R.A."/>
            <person name="Wolfner M.F."/>
            <person name="Wong A."/>
            <person name="Wong G.K."/>
            <person name="Wu C.I."/>
            <person name="Wu G."/>
            <person name="Yamamoto D."/>
            <person name="Yang H.P."/>
            <person name="Yang S.P."/>
            <person name="Yorke J.A."/>
            <person name="Yoshida K."/>
            <person name="Zdobnov E."/>
            <person name="Zhang P."/>
            <person name="Zhang Y."/>
            <person name="Zimin A.V."/>
            <person name="Baldwin J."/>
            <person name="Abdouelleil A."/>
            <person name="Abdulkadir J."/>
            <person name="Abebe A."/>
            <person name="Abera B."/>
            <person name="Abreu J."/>
            <person name="Acer S.C."/>
            <person name="Aftuck L."/>
            <person name="Alexander A."/>
            <person name="An P."/>
            <person name="Anderson E."/>
            <person name="Anderson S."/>
            <person name="Arachi H."/>
            <person name="Azer M."/>
            <person name="Bachantsang P."/>
            <person name="Barry A."/>
            <person name="Bayul T."/>
            <person name="Berlin A."/>
            <person name="Bessette D."/>
            <person name="Bloom T."/>
            <person name="Blye J."/>
            <person name="Boguslavskiy L."/>
            <person name="Bonnet C."/>
            <person name="Boukhgalter B."/>
            <person name="Bourzgui I."/>
            <person name="Brown A."/>
            <person name="Cahill P."/>
            <person name="Channer S."/>
            <person name="Cheshatsang Y."/>
            <person name="Chuda L."/>
            <person name="Citroen M."/>
            <person name="Collymore A."/>
            <person name="Cooke P."/>
            <person name="Costello M."/>
            <person name="D'Aco K."/>
            <person name="Daza R."/>
            <person name="De Haan G."/>
            <person name="DeGray S."/>
            <person name="DeMaso C."/>
            <person name="Dhargay N."/>
            <person name="Dooley K."/>
            <person name="Dooley E."/>
            <person name="Doricent M."/>
            <person name="Dorje P."/>
            <person name="Dorjee K."/>
            <person name="Dupes A."/>
            <person name="Elong R."/>
            <person name="Falk J."/>
            <person name="Farina A."/>
            <person name="Faro S."/>
            <person name="Ferguson D."/>
            <person name="Fisher S."/>
            <person name="Foley C.D."/>
            <person name="Franke A."/>
            <person name="Friedrich D."/>
            <person name="Gadbois L."/>
            <person name="Gearin G."/>
            <person name="Gearin C.R."/>
            <person name="Giannoukos G."/>
            <person name="Goode T."/>
            <person name="Graham J."/>
            <person name="Grandbois E."/>
            <person name="Grewal S."/>
            <person name="Gyaltsen K."/>
            <person name="Hafez N."/>
            <person name="Hagos B."/>
            <person name="Hall J."/>
            <person name="Henson C."/>
            <person name="Hollinger A."/>
            <person name="Honan T."/>
            <person name="Huard M.D."/>
            <person name="Hughes L."/>
            <person name="Hurhula B."/>
            <person name="Husby M.E."/>
            <person name="Kamat A."/>
            <person name="Kanga B."/>
            <person name="Kashin S."/>
            <person name="Khazanovich D."/>
            <person name="Kisner P."/>
            <person name="Lance K."/>
            <person name="Lara M."/>
            <person name="Lee W."/>
            <person name="Lennon N."/>
            <person name="Letendre F."/>
            <person name="LeVine R."/>
            <person name="Lipovsky A."/>
            <person name="Liu X."/>
            <person name="Liu J."/>
            <person name="Liu S."/>
            <person name="Lokyitsang T."/>
            <person name="Lokyitsang Y."/>
            <person name="Lubonja R."/>
            <person name="Lui A."/>
            <person name="MacDonald P."/>
            <person name="Magnisalis V."/>
            <person name="Maru K."/>
            <person name="Matthews C."/>
            <person name="McCusker W."/>
            <person name="McDonough S."/>
            <person name="Mehta T."/>
            <person name="Meldrim J."/>
            <person name="Meneus L."/>
            <person name="Mihai O."/>
            <person name="Mihalev A."/>
            <person name="Mihova T."/>
            <person name="Mittelman R."/>
            <person name="Mlenga V."/>
            <person name="Montmayeur A."/>
            <person name="Mulrain L."/>
            <person name="Navidi A."/>
            <person name="Naylor J."/>
            <person name="Negash T."/>
            <person name="Nguyen T."/>
            <person name="Nguyen N."/>
            <person name="Nicol R."/>
            <person name="Norbu C."/>
            <person name="Norbu N."/>
            <person name="Novod N."/>
            <person name="O'Neill B."/>
            <person name="Osman S."/>
            <person name="Markiewicz E."/>
            <person name="Oyono O.L."/>
            <person name="Patti C."/>
            <person name="Phunkhang P."/>
            <person name="Pierre F."/>
            <person name="Priest M."/>
            <person name="Raghuraman S."/>
            <person name="Rege F."/>
            <person name="Reyes R."/>
            <person name="Rise C."/>
            <person name="Rogov P."/>
            <person name="Ross K."/>
            <person name="Ryan E."/>
            <person name="Settipalli S."/>
            <person name="Shea T."/>
            <person name="Sherpa N."/>
            <person name="Shi L."/>
            <person name="Shih D."/>
            <person name="Sparrow T."/>
            <person name="Spaulding J."/>
            <person name="Stalker J."/>
            <person name="Stange-Thomann N."/>
            <person name="Stavropoulos S."/>
            <person name="Stone C."/>
            <person name="Strader C."/>
            <person name="Tesfaye S."/>
            <person name="Thomson T."/>
            <person name="Thoulutsang Y."/>
            <person name="Thoulutsang D."/>
            <person name="Topham K."/>
            <person name="Topping I."/>
            <person name="Tsamla T."/>
            <person name="Vassiliev H."/>
            <person name="Vo A."/>
            <person name="Wangchuk T."/>
            <person name="Wangdi T."/>
            <person name="Weiand M."/>
            <person name="Wilkinson J."/>
            <person name="Wilson A."/>
            <person name="Yadav S."/>
            <person name="Young G."/>
            <person name="Yu Q."/>
            <person name="Zembek L."/>
            <person name="Zhong D."/>
            <person name="Zimmer A."/>
            <person name="Zwirko Z."/>
            <person name="Jaffe D.B."/>
            <person name="Alvarez P."/>
            <person name="Brockman W."/>
            <person name="Butler J."/>
            <person name="Chin C."/>
            <person name="Gnerre S."/>
            <person name="Grabherr M."/>
            <person name="Kleber M."/>
            <person name="Mauceli E."/>
            <person name="MacCallum I."/>
        </authorList>
    </citation>
    <scope>NUCLEOTIDE SEQUENCE [LARGE SCALE GENOMIC DNA]</scope>
    <source>
        <strain evidence="2">Tucson 15287-2541.00</strain>
    </source>
</reference>
<dbReference type="AlphaFoldDB" id="B4IWZ4"/>
<dbReference type="OrthoDB" id="7859518at2759"/>
<gene>
    <name evidence="1" type="primary">Dgri\GH15281</name>
    <name evidence="1" type="ORF">Dgri_GH15281</name>
</gene>
<dbReference type="EMBL" id="CH916366">
    <property type="protein sequence ID" value="EDV96300.1"/>
    <property type="molecule type" value="Genomic_DNA"/>
</dbReference>
<dbReference type="Proteomes" id="UP000001070">
    <property type="component" value="Unassembled WGS sequence"/>
</dbReference>